<dbReference type="Pfam" id="PF01814">
    <property type="entry name" value="Hemerythrin"/>
    <property type="match status" value="1"/>
</dbReference>
<organism evidence="5 6">
    <name type="scientific">Anaeromyxobacter oryzae</name>
    <dbReference type="NCBI Taxonomy" id="2918170"/>
    <lineage>
        <taxon>Bacteria</taxon>
        <taxon>Pseudomonadati</taxon>
        <taxon>Myxococcota</taxon>
        <taxon>Myxococcia</taxon>
        <taxon>Myxococcales</taxon>
        <taxon>Cystobacterineae</taxon>
        <taxon>Anaeromyxobacteraceae</taxon>
        <taxon>Anaeromyxobacter</taxon>
    </lineage>
</organism>
<comment type="similarity">
    <text evidence="1">Belongs to the hemerythrin family.</text>
</comment>
<name>A0ABN6MZW7_9BACT</name>
<reference evidence="6" key="1">
    <citation type="journal article" date="2022" name="Int. J. Syst. Evol. Microbiol.">
        <title>Anaeromyxobacter oryzae sp. nov., Anaeromyxobacter diazotrophicus sp. nov. and Anaeromyxobacter paludicola sp. nov., isolated from paddy soils.</title>
        <authorList>
            <person name="Itoh H."/>
            <person name="Xu Z."/>
            <person name="Mise K."/>
            <person name="Masuda Y."/>
            <person name="Ushijima N."/>
            <person name="Hayakawa C."/>
            <person name="Shiratori Y."/>
            <person name="Senoo K."/>
        </authorList>
    </citation>
    <scope>NUCLEOTIDE SEQUENCE [LARGE SCALE GENOMIC DNA]</scope>
    <source>
        <strain evidence="6">Red232</strain>
    </source>
</reference>
<dbReference type="RefSeq" id="WP_248353927.1">
    <property type="nucleotide sequence ID" value="NZ_AP025591.1"/>
</dbReference>
<protein>
    <recommendedName>
        <fullName evidence="4">Hemerythrin-like domain-containing protein</fullName>
    </recommendedName>
</protein>
<evidence type="ECO:0000256" key="3">
    <source>
        <dbReference type="ARBA" id="ARBA00023004"/>
    </source>
</evidence>
<dbReference type="InterPro" id="IPR035938">
    <property type="entry name" value="Hemerythrin-like_sf"/>
</dbReference>
<dbReference type="InterPro" id="IPR012827">
    <property type="entry name" value="Hemerythrin_metal-bd"/>
</dbReference>
<dbReference type="CDD" id="cd12107">
    <property type="entry name" value="Hemerythrin"/>
    <property type="match status" value="1"/>
</dbReference>
<dbReference type="Proteomes" id="UP001162891">
    <property type="component" value="Chromosome"/>
</dbReference>
<keyword evidence="2" id="KW-0479">Metal-binding</keyword>
<dbReference type="EMBL" id="AP025591">
    <property type="protein sequence ID" value="BDG05283.1"/>
    <property type="molecule type" value="Genomic_DNA"/>
</dbReference>
<gene>
    <name evidence="5" type="ORF">AMOR_42790</name>
</gene>
<feature type="domain" description="Hemerythrin-like" evidence="4">
    <location>
        <begin position="16"/>
        <end position="128"/>
    </location>
</feature>
<keyword evidence="6" id="KW-1185">Reference proteome</keyword>
<dbReference type="Gene3D" id="1.20.120.50">
    <property type="entry name" value="Hemerythrin-like"/>
    <property type="match status" value="1"/>
</dbReference>
<proteinExistence type="inferred from homology"/>
<dbReference type="InterPro" id="IPR012312">
    <property type="entry name" value="Hemerythrin-like"/>
</dbReference>
<dbReference type="SUPFAM" id="SSF47188">
    <property type="entry name" value="Hemerythrin-like"/>
    <property type="match status" value="1"/>
</dbReference>
<evidence type="ECO:0000256" key="2">
    <source>
        <dbReference type="ARBA" id="ARBA00022723"/>
    </source>
</evidence>
<evidence type="ECO:0000313" key="6">
    <source>
        <dbReference type="Proteomes" id="UP001162891"/>
    </source>
</evidence>
<keyword evidence="3" id="KW-0408">Iron</keyword>
<evidence type="ECO:0000259" key="4">
    <source>
        <dbReference type="Pfam" id="PF01814"/>
    </source>
</evidence>
<dbReference type="NCBIfam" id="TIGR02481">
    <property type="entry name" value="hemeryth_dom"/>
    <property type="match status" value="1"/>
</dbReference>
<sequence length="140" mass="15480">MPIIDESQIPKVVLPTINADHAEEARLLNAAAAIVDRHLAGEADAAAVIDALDALYAHTRAHFEREDAATQAAAYPEHAAHRVEHERVLEALDSQERRFRETGDAEALRTFLADVHPAWFDDHVRTWDAAAARFGLEWGA</sequence>
<evidence type="ECO:0000313" key="5">
    <source>
        <dbReference type="EMBL" id="BDG05283.1"/>
    </source>
</evidence>
<evidence type="ECO:0000256" key="1">
    <source>
        <dbReference type="ARBA" id="ARBA00010587"/>
    </source>
</evidence>
<accession>A0ABN6MZW7</accession>